<dbReference type="EMBL" id="CP126649">
    <property type="protein sequence ID" value="WJZ82768.1"/>
    <property type="molecule type" value="Genomic_DNA"/>
</dbReference>
<protein>
    <recommendedName>
        <fullName evidence="3">Retrovirus-related Pol polyprotein from transposon RE1</fullName>
    </recommendedName>
</protein>
<organism evidence="1 2">
    <name type="scientific">Vitis vinifera</name>
    <name type="common">Grape</name>
    <dbReference type="NCBI Taxonomy" id="29760"/>
    <lineage>
        <taxon>Eukaryota</taxon>
        <taxon>Viridiplantae</taxon>
        <taxon>Streptophyta</taxon>
        <taxon>Embryophyta</taxon>
        <taxon>Tracheophyta</taxon>
        <taxon>Spermatophyta</taxon>
        <taxon>Magnoliopsida</taxon>
        <taxon>eudicotyledons</taxon>
        <taxon>Gunneridae</taxon>
        <taxon>Pentapetalae</taxon>
        <taxon>rosids</taxon>
        <taxon>Vitales</taxon>
        <taxon>Vitaceae</taxon>
        <taxon>Viteae</taxon>
        <taxon>Vitis</taxon>
    </lineage>
</organism>
<sequence>MLESLLLRMVGCETSSQIWKTLETHFASQTKAKVSQFKTQLQNTRKANSSITDYLLKIKSNVDLLAFVGHIISSSDTIAMVVRGVKEENKEVVEILGIKISHNGKFSHVVLAILAQI</sequence>
<accession>A0ABY9BIN8</accession>
<keyword evidence="2" id="KW-1185">Reference proteome</keyword>
<evidence type="ECO:0008006" key="3">
    <source>
        <dbReference type="Google" id="ProtNLM"/>
    </source>
</evidence>
<gene>
    <name evidence="1" type="ORF">VitviT2T_002497</name>
</gene>
<dbReference type="PANTHER" id="PTHR47481:SF22">
    <property type="entry name" value="RETROTRANSPOSON GAG DOMAIN-CONTAINING PROTEIN"/>
    <property type="match status" value="1"/>
</dbReference>
<name>A0ABY9BIN8_VITVI</name>
<dbReference type="Proteomes" id="UP001227230">
    <property type="component" value="Chromosome 2"/>
</dbReference>
<evidence type="ECO:0000313" key="2">
    <source>
        <dbReference type="Proteomes" id="UP001227230"/>
    </source>
</evidence>
<evidence type="ECO:0000313" key="1">
    <source>
        <dbReference type="EMBL" id="WJZ82768.1"/>
    </source>
</evidence>
<dbReference type="Pfam" id="PF14223">
    <property type="entry name" value="Retrotran_gag_2"/>
    <property type="match status" value="1"/>
</dbReference>
<dbReference type="PANTHER" id="PTHR47481">
    <property type="match status" value="1"/>
</dbReference>
<reference evidence="1 2" key="1">
    <citation type="journal article" date="2023" name="Hortic Res">
        <title>The complete reference genome for grapevine (Vitis vinifera L.) genetics and breeding.</title>
        <authorList>
            <person name="Shi X."/>
            <person name="Cao S."/>
            <person name="Wang X."/>
            <person name="Huang S."/>
            <person name="Wang Y."/>
            <person name="Liu Z."/>
            <person name="Liu W."/>
            <person name="Leng X."/>
            <person name="Peng Y."/>
            <person name="Wang N."/>
            <person name="Wang Y."/>
            <person name="Ma Z."/>
            <person name="Xu X."/>
            <person name="Zhang F."/>
            <person name="Xue H."/>
            <person name="Zhong H."/>
            <person name="Wang Y."/>
            <person name="Zhang K."/>
            <person name="Velt A."/>
            <person name="Avia K."/>
            <person name="Holtgrawe D."/>
            <person name="Grimplet J."/>
            <person name="Matus J.T."/>
            <person name="Ware D."/>
            <person name="Wu X."/>
            <person name="Wang H."/>
            <person name="Liu C."/>
            <person name="Fang Y."/>
            <person name="Rustenholz C."/>
            <person name="Cheng Z."/>
            <person name="Xiao H."/>
            <person name="Zhou Y."/>
        </authorList>
    </citation>
    <scope>NUCLEOTIDE SEQUENCE [LARGE SCALE GENOMIC DNA]</scope>
    <source>
        <strain evidence="2">cv. Pinot noir / PN40024</strain>
        <tissue evidence="1">Leaf</tissue>
    </source>
</reference>
<proteinExistence type="predicted"/>